<proteinExistence type="predicted"/>
<organism evidence="2 3">
    <name type="scientific">Mycoplasmopsis bovigenitalium</name>
    <dbReference type="NCBI Taxonomy" id="2112"/>
    <lineage>
        <taxon>Bacteria</taxon>
        <taxon>Bacillati</taxon>
        <taxon>Mycoplasmatota</taxon>
        <taxon>Mycoplasmoidales</taxon>
        <taxon>Metamycoplasmataceae</taxon>
        <taxon>Mycoplasmopsis</taxon>
    </lineage>
</organism>
<evidence type="ECO:0000313" key="2">
    <source>
        <dbReference type="EMBL" id="VEU60603.1"/>
    </source>
</evidence>
<name>A0A449A8J0_9BACT</name>
<reference evidence="2 3" key="1">
    <citation type="submission" date="2019-01" db="EMBL/GenBank/DDBJ databases">
        <authorList>
            <consortium name="Pathogen Informatics"/>
        </authorList>
    </citation>
    <scope>NUCLEOTIDE SEQUENCE [LARGE SCALE GENOMIC DNA]</scope>
    <source>
        <strain evidence="2 3">NCTC10122</strain>
    </source>
</reference>
<dbReference type="AlphaFoldDB" id="A0A449A8J0"/>
<gene>
    <name evidence="2" type="ORF">NCTC10122_00199</name>
</gene>
<dbReference type="Proteomes" id="UP000290942">
    <property type="component" value="Chromosome"/>
</dbReference>
<accession>A0A449A8J0</accession>
<evidence type="ECO:0000313" key="3">
    <source>
        <dbReference type="Proteomes" id="UP000290942"/>
    </source>
</evidence>
<evidence type="ECO:0000256" key="1">
    <source>
        <dbReference type="SAM" id="MobiDB-lite"/>
    </source>
</evidence>
<dbReference type="EMBL" id="LR214970">
    <property type="protein sequence ID" value="VEU60603.1"/>
    <property type="molecule type" value="Genomic_DNA"/>
</dbReference>
<sequence length="378" mass="45710">MNKIYTYGIIEDTIKPQIYWEDFWNNDFHYIAEKKDTDWYIDNKAKIDSEYFVFTFSKFNNEHYYVYKTENNGVDIRQDKYGDYQTYSGVYALKKSDFDNDFEQAYSFAKQEMNYLNELKDSYFNEIRFRAYEYDQEKQKYVETKDYFENKLIQAHDLEEIMQEKDLTLKEKLIKIARDENILNWNKLDEYDFLQDPNSIVMSEKALLKLPQELHPFIDKGLSEREKELNQEAKSEKEPLNSQDYWVVEFNEAFPEGGVKDYKGEVITQELVDELKNLDERICKSKPVWAKEEQDGKITLLEIPYFKFYFDHIVDGEVTEHLRIDIGDGNEVNNRDFQYLYEQVNKEYITENKEAKSEKEPEQQIEQQVKKQVKRLRM</sequence>
<feature type="compositionally biased region" description="Basic and acidic residues" evidence="1">
    <location>
        <begin position="352"/>
        <end position="362"/>
    </location>
</feature>
<dbReference type="RefSeq" id="WP_129687539.1">
    <property type="nucleotide sequence ID" value="NZ_LR214970.1"/>
</dbReference>
<protein>
    <submittedName>
        <fullName evidence="2">Uncharacterized protein</fullName>
    </submittedName>
</protein>
<feature type="region of interest" description="Disordered" evidence="1">
    <location>
        <begin position="352"/>
        <end position="378"/>
    </location>
</feature>